<comment type="similarity">
    <text evidence="2 7">Belongs to the peroxisomal membrane protein PXMP2/4 family.</text>
</comment>
<evidence type="ECO:0000256" key="6">
    <source>
        <dbReference type="ARBA" id="ARBA00049743"/>
    </source>
</evidence>
<dbReference type="STRING" id="51028.A0A0N4V2X3"/>
<keyword evidence="4 7" id="KW-1133">Transmembrane helix</keyword>
<dbReference type="PANTHER" id="PTHR11266">
    <property type="entry name" value="PEROXISOMAL MEMBRANE PROTEIN 2, PXMP2 MPV17"/>
    <property type="match status" value="1"/>
</dbReference>
<reference evidence="10" key="1">
    <citation type="submission" date="2017-02" db="UniProtKB">
        <authorList>
            <consortium name="WormBaseParasite"/>
        </authorList>
    </citation>
    <scope>IDENTIFICATION</scope>
</reference>
<keyword evidence="9" id="KW-1185">Reference proteome</keyword>
<dbReference type="GO" id="GO:0016020">
    <property type="term" value="C:membrane"/>
    <property type="evidence" value="ECO:0007669"/>
    <property type="project" value="UniProtKB-SubCell"/>
</dbReference>
<organism evidence="10">
    <name type="scientific">Enterobius vermicularis</name>
    <name type="common">Human pinworm</name>
    <dbReference type="NCBI Taxonomy" id="51028"/>
    <lineage>
        <taxon>Eukaryota</taxon>
        <taxon>Metazoa</taxon>
        <taxon>Ecdysozoa</taxon>
        <taxon>Nematoda</taxon>
        <taxon>Chromadorea</taxon>
        <taxon>Rhabditida</taxon>
        <taxon>Spirurina</taxon>
        <taxon>Oxyuridomorpha</taxon>
        <taxon>Oxyuroidea</taxon>
        <taxon>Oxyuridae</taxon>
        <taxon>Enterobius</taxon>
    </lineage>
</organism>
<proteinExistence type="inferred from homology"/>
<dbReference type="PANTHER" id="PTHR11266:SF17">
    <property type="entry name" value="PROTEIN MPV17"/>
    <property type="match status" value="1"/>
</dbReference>
<evidence type="ECO:0000313" key="10">
    <source>
        <dbReference type="WBParaSite" id="EVEC_0000437401-mRNA-1"/>
    </source>
</evidence>
<comment type="subcellular location">
    <subcellularLocation>
        <location evidence="1">Membrane</location>
        <topology evidence="1">Multi-pass membrane protein</topology>
    </subcellularLocation>
</comment>
<keyword evidence="3 7" id="KW-0812">Transmembrane</keyword>
<dbReference type="EMBL" id="UXUI01007759">
    <property type="protein sequence ID" value="VDD89331.1"/>
    <property type="molecule type" value="Genomic_DNA"/>
</dbReference>
<evidence type="ECO:0000256" key="2">
    <source>
        <dbReference type="ARBA" id="ARBA00006824"/>
    </source>
</evidence>
<sequence>MGKLRLGSNWKVHSFNWSLHRTFFYQILHDRSAGIKFLKKKVDIYCELVMADEVCIKQKTFQAPILVYWYRILERVHGSSLLVPLKRLVIDQVVFAPVFLATILFMLRSFEGSRPRECYQQIKRDYLPILVFNLEFWPLLQLFNFYLMPLNFRVIIVQLGSLVWNTYFSYQTQSEKRRAAFCKLLCGNFLKSFLSCVAHRSYPSDQDFET</sequence>
<dbReference type="InterPro" id="IPR007248">
    <property type="entry name" value="Mpv17_PMP22"/>
</dbReference>
<dbReference type="Proteomes" id="UP000274131">
    <property type="component" value="Unassembled WGS sequence"/>
</dbReference>
<feature type="transmembrane region" description="Helical" evidence="7">
    <location>
        <begin position="88"/>
        <end position="107"/>
    </location>
</feature>
<dbReference type="WBParaSite" id="EVEC_0000437401-mRNA-1">
    <property type="protein sequence ID" value="EVEC_0000437401-mRNA-1"/>
    <property type="gene ID" value="EVEC_0000437401"/>
</dbReference>
<accession>A0A0N4V2X3</accession>
<evidence type="ECO:0000256" key="4">
    <source>
        <dbReference type="ARBA" id="ARBA00022989"/>
    </source>
</evidence>
<evidence type="ECO:0000256" key="7">
    <source>
        <dbReference type="RuleBase" id="RU363053"/>
    </source>
</evidence>
<dbReference type="OrthoDB" id="430207at2759"/>
<evidence type="ECO:0000256" key="5">
    <source>
        <dbReference type="ARBA" id="ARBA00023136"/>
    </source>
</evidence>
<reference evidence="8 9" key="2">
    <citation type="submission" date="2018-10" db="EMBL/GenBank/DDBJ databases">
        <authorList>
            <consortium name="Pathogen Informatics"/>
        </authorList>
    </citation>
    <scope>NUCLEOTIDE SEQUENCE [LARGE SCALE GENOMIC DNA]</scope>
</reference>
<dbReference type="AlphaFoldDB" id="A0A0N4V2X3"/>
<evidence type="ECO:0000256" key="3">
    <source>
        <dbReference type="ARBA" id="ARBA00022692"/>
    </source>
</evidence>
<dbReference type="GO" id="GO:0005739">
    <property type="term" value="C:mitochondrion"/>
    <property type="evidence" value="ECO:0007669"/>
    <property type="project" value="TreeGrafter"/>
</dbReference>
<name>A0A0N4V2X3_ENTVE</name>
<protein>
    <recommendedName>
        <fullName evidence="6">Mitochondrial inner membrane protein Mpv17</fullName>
    </recommendedName>
</protein>
<dbReference type="GO" id="GO:0015267">
    <property type="term" value="F:channel activity"/>
    <property type="evidence" value="ECO:0007669"/>
    <property type="project" value="TreeGrafter"/>
</dbReference>
<evidence type="ECO:0000313" key="8">
    <source>
        <dbReference type="EMBL" id="VDD89331.1"/>
    </source>
</evidence>
<evidence type="ECO:0000313" key="9">
    <source>
        <dbReference type="Proteomes" id="UP000274131"/>
    </source>
</evidence>
<dbReference type="GO" id="GO:1901858">
    <property type="term" value="P:regulation of mitochondrial DNA metabolic process"/>
    <property type="evidence" value="ECO:0007669"/>
    <property type="project" value="TreeGrafter"/>
</dbReference>
<dbReference type="Pfam" id="PF04117">
    <property type="entry name" value="Mpv17_PMP22"/>
    <property type="match status" value="1"/>
</dbReference>
<feature type="transmembrane region" description="Helical" evidence="7">
    <location>
        <begin position="127"/>
        <end position="146"/>
    </location>
</feature>
<evidence type="ECO:0000256" key="1">
    <source>
        <dbReference type="ARBA" id="ARBA00004141"/>
    </source>
</evidence>
<gene>
    <name evidence="8" type="ORF">EVEC_LOCUS4082</name>
</gene>
<keyword evidence="5 7" id="KW-0472">Membrane</keyword>